<dbReference type="Proteomes" id="UP000192591">
    <property type="component" value="Unassembled WGS sequence"/>
</dbReference>
<dbReference type="Pfam" id="PF03374">
    <property type="entry name" value="ANT"/>
    <property type="match status" value="1"/>
</dbReference>
<name>A0A1V8ZYM4_SACPI</name>
<keyword evidence="3" id="KW-1185">Reference proteome</keyword>
<dbReference type="STRING" id="1962155.B1813_18830"/>
<accession>A0A1V8ZYM4</accession>
<protein>
    <recommendedName>
        <fullName evidence="1">Bro-N domain-containing protein</fullName>
    </recommendedName>
</protein>
<evidence type="ECO:0000313" key="2">
    <source>
        <dbReference type="EMBL" id="OQO89898.1"/>
    </source>
</evidence>
<gene>
    <name evidence="2" type="ORF">B1813_18830</name>
</gene>
<feature type="domain" description="Bro-N" evidence="1">
    <location>
        <begin position="1"/>
        <end position="107"/>
    </location>
</feature>
<dbReference type="AlphaFoldDB" id="A0A1V8ZYM4"/>
<evidence type="ECO:0000259" key="1">
    <source>
        <dbReference type="PROSITE" id="PS51750"/>
    </source>
</evidence>
<organism evidence="2 3">
    <name type="scientific">Saccharomonospora piscinae</name>
    <dbReference type="NCBI Taxonomy" id="687388"/>
    <lineage>
        <taxon>Bacteria</taxon>
        <taxon>Bacillati</taxon>
        <taxon>Actinomycetota</taxon>
        <taxon>Actinomycetes</taxon>
        <taxon>Pseudonocardiales</taxon>
        <taxon>Pseudonocardiaceae</taxon>
        <taxon>Saccharomonospora</taxon>
    </lineage>
</organism>
<dbReference type="InterPro" id="IPR003497">
    <property type="entry name" value="BRO_N_domain"/>
</dbReference>
<dbReference type="Pfam" id="PF02498">
    <property type="entry name" value="Bro-N"/>
    <property type="match status" value="1"/>
</dbReference>
<dbReference type="PROSITE" id="PS51750">
    <property type="entry name" value="BRO_N"/>
    <property type="match status" value="1"/>
</dbReference>
<dbReference type="GO" id="GO:0003677">
    <property type="term" value="F:DNA binding"/>
    <property type="evidence" value="ECO:0007669"/>
    <property type="project" value="InterPro"/>
</dbReference>
<dbReference type="RefSeq" id="WP_081194133.1">
    <property type="nucleotide sequence ID" value="NZ_MWIH01000008.1"/>
</dbReference>
<comment type="caution">
    <text evidence="2">The sequence shown here is derived from an EMBL/GenBank/DDBJ whole genome shotgun (WGS) entry which is preliminary data.</text>
</comment>
<sequence>MSELDLFTTAGDGLAREHFGLTDSGTPYVQAPVFSRAMGYTRTSDALKMLEADEKGTAICRTPGGDQQMSVIYEDGIWELIFRSTLPSAKSIKARVKAILRELRETGVVDNRQKPMTELEMARQYVAALERAAELEPKAKSWETLAEADGDYSLRDAAQILDRDPAITTGQNRLARYLRDVGWCDQGGTPYQAQVDLGRLVRRSRTFEHPRTREQQVTSQVRVTAKGLHELHKRMGGEKPLLTVA</sequence>
<proteinExistence type="predicted"/>
<dbReference type="InterPro" id="IPR005039">
    <property type="entry name" value="Ant_C"/>
</dbReference>
<reference evidence="2 3" key="1">
    <citation type="submission" date="2017-02" db="EMBL/GenBank/DDBJ databases">
        <title>Draft genome of Saccharomonospora sp. 154.</title>
        <authorList>
            <person name="Alonso-Carmona G.S."/>
            <person name="De La Haba R."/>
            <person name="Vera-Gargallo B."/>
            <person name="Sandoval-Trujillo A.H."/>
            <person name="Ramirez-Duran N."/>
            <person name="Ventosa A."/>
        </authorList>
    </citation>
    <scope>NUCLEOTIDE SEQUENCE [LARGE SCALE GENOMIC DNA]</scope>
    <source>
        <strain evidence="2 3">LRS4.154</strain>
    </source>
</reference>
<evidence type="ECO:0000313" key="3">
    <source>
        <dbReference type="Proteomes" id="UP000192591"/>
    </source>
</evidence>
<dbReference type="SMART" id="SM01040">
    <property type="entry name" value="Bro-N"/>
    <property type="match status" value="1"/>
</dbReference>
<dbReference type="EMBL" id="MWIH01000008">
    <property type="protein sequence ID" value="OQO89898.1"/>
    <property type="molecule type" value="Genomic_DNA"/>
</dbReference>